<reference evidence="1 2" key="1">
    <citation type="journal article" date="2013" name="Genome Announc.">
        <title>Genome Sequence of the Sulfate-Reducing Bacterium Desulfotomaculum hydrothermale Lam5(T).</title>
        <authorList>
            <person name="Amin O."/>
            <person name="Fardeau M.L."/>
            <person name="Valette O."/>
            <person name="Hirschler-Rea A."/>
            <person name="Barbe V."/>
            <person name="Medigue C."/>
            <person name="Vacherie B."/>
            <person name="Ollivier B."/>
            <person name="Bertin P.N."/>
            <person name="Dolla A."/>
        </authorList>
    </citation>
    <scope>NUCLEOTIDE SEQUENCE [LARGE SCALE GENOMIC DNA]</scope>
    <source>
        <strain evidence="2">Lam5 / DSM 18033</strain>
    </source>
</reference>
<evidence type="ECO:0000313" key="2">
    <source>
        <dbReference type="Proteomes" id="UP000009315"/>
    </source>
</evidence>
<keyword evidence="2" id="KW-1185">Reference proteome</keyword>
<proteinExistence type="predicted"/>
<protein>
    <submittedName>
        <fullName evidence="1">Uncharacterized protein</fullName>
    </submittedName>
</protein>
<gene>
    <name evidence="1" type="ORF">DESHY_10099</name>
</gene>
<dbReference type="Proteomes" id="UP000009315">
    <property type="component" value="Unassembled WGS sequence"/>
</dbReference>
<comment type="caution">
    <text evidence="1">The sequence shown here is derived from an EMBL/GenBank/DDBJ whole genome shotgun (WGS) entry which is preliminary data.</text>
</comment>
<organism evidence="1 2">
    <name type="scientific">Desulforamulus hydrothermalis Lam5 = DSM 18033</name>
    <dbReference type="NCBI Taxonomy" id="1121428"/>
    <lineage>
        <taxon>Bacteria</taxon>
        <taxon>Bacillati</taxon>
        <taxon>Bacillota</taxon>
        <taxon>Clostridia</taxon>
        <taxon>Eubacteriales</taxon>
        <taxon>Peptococcaceae</taxon>
        <taxon>Desulforamulus</taxon>
    </lineage>
</organism>
<dbReference type="EMBL" id="CAOS01000001">
    <property type="protein sequence ID" value="CCO06939.1"/>
    <property type="molecule type" value="Genomic_DNA"/>
</dbReference>
<dbReference type="AlphaFoldDB" id="K8DWW1"/>
<dbReference type="STRING" id="1121428.DESHY_10099"/>
<accession>K8DWW1</accession>
<evidence type="ECO:0000313" key="1">
    <source>
        <dbReference type="EMBL" id="CCO06939.1"/>
    </source>
</evidence>
<sequence length="58" mass="6978">MGCLLNIETYDIIMNKFLNHHEHKGKKHLVAEITGYSQQTYKKEAYYEFKRNQNRSKS</sequence>
<name>K8DWW1_9FIRM</name>